<dbReference type="HOGENOM" id="CLU_148032_0_0_9"/>
<sequence length="115" mass="13187">MEMLADWITPTERRMAILKVLCKRRSEKIKNLANECGVSERTIRTDIEHLSLSYPIETIRGRHGGGIRIVGDFDLDKRYLNQQQKSLLEKLKGELSGQDILIMNSILQDFALSTN</sequence>
<keyword evidence="5" id="KW-1185">Reference proteome</keyword>
<dbReference type="SUPFAM" id="SSF46785">
    <property type="entry name" value="Winged helix' DNA-binding domain"/>
    <property type="match status" value="1"/>
</dbReference>
<evidence type="ECO:0000313" key="4">
    <source>
        <dbReference type="EMBL" id="EKY28105.1"/>
    </source>
</evidence>
<accession>L1QK66</accession>
<keyword evidence="2" id="KW-0804">Transcription</keyword>
<dbReference type="InterPro" id="IPR036390">
    <property type="entry name" value="WH_DNA-bd_sf"/>
</dbReference>
<dbReference type="STRING" id="545697.HMPREF0216_00947"/>
<proteinExistence type="predicted"/>
<keyword evidence="1" id="KW-0805">Transcription regulation</keyword>
<dbReference type="InterPro" id="IPR001034">
    <property type="entry name" value="DeoR_HTH"/>
</dbReference>
<gene>
    <name evidence="4" type="ORF">HMPREF0216_00947</name>
</gene>
<organism evidence="4 5">
    <name type="scientific">Clostridium celatum DSM 1785</name>
    <dbReference type="NCBI Taxonomy" id="545697"/>
    <lineage>
        <taxon>Bacteria</taxon>
        <taxon>Bacillati</taxon>
        <taxon>Bacillota</taxon>
        <taxon>Clostridia</taxon>
        <taxon>Eubacteriales</taxon>
        <taxon>Clostridiaceae</taxon>
        <taxon>Clostridium</taxon>
    </lineage>
</organism>
<comment type="caution">
    <text evidence="4">The sequence shown here is derived from an EMBL/GenBank/DDBJ whole genome shotgun (WGS) entry which is preliminary data.</text>
</comment>
<dbReference type="Gene3D" id="1.10.10.10">
    <property type="entry name" value="Winged helix-like DNA-binding domain superfamily/Winged helix DNA-binding domain"/>
    <property type="match status" value="1"/>
</dbReference>
<feature type="domain" description="HTH deoR-type" evidence="3">
    <location>
        <begin position="10"/>
        <end position="68"/>
    </location>
</feature>
<dbReference type="EMBL" id="AMEZ01000026">
    <property type="protein sequence ID" value="EKY28105.1"/>
    <property type="molecule type" value="Genomic_DNA"/>
</dbReference>
<reference evidence="4 5" key="1">
    <citation type="submission" date="2012-05" db="EMBL/GenBank/DDBJ databases">
        <authorList>
            <person name="Weinstock G."/>
            <person name="Sodergren E."/>
            <person name="Lobos E.A."/>
            <person name="Fulton L."/>
            <person name="Fulton R."/>
            <person name="Courtney L."/>
            <person name="Fronick C."/>
            <person name="O'Laughlin M."/>
            <person name="Godfrey J."/>
            <person name="Wilson R.M."/>
            <person name="Miner T."/>
            <person name="Farmer C."/>
            <person name="Delehaunty K."/>
            <person name="Cordes M."/>
            <person name="Minx P."/>
            <person name="Tomlinson C."/>
            <person name="Chen J."/>
            <person name="Wollam A."/>
            <person name="Pepin K.H."/>
            <person name="Bhonagiri V."/>
            <person name="Zhang X."/>
            <person name="Suruliraj S."/>
            <person name="Warren W."/>
            <person name="Mitreva M."/>
            <person name="Mardis E.R."/>
            <person name="Wilson R.K."/>
        </authorList>
    </citation>
    <scope>NUCLEOTIDE SEQUENCE [LARGE SCALE GENOMIC DNA]</scope>
    <source>
        <strain evidence="4 5">DSM 1785</strain>
    </source>
</reference>
<dbReference type="PATRIC" id="fig|545697.3.peg.933"/>
<evidence type="ECO:0000256" key="1">
    <source>
        <dbReference type="ARBA" id="ARBA00023015"/>
    </source>
</evidence>
<name>L1QK66_9CLOT</name>
<dbReference type="Proteomes" id="UP000010420">
    <property type="component" value="Unassembled WGS sequence"/>
</dbReference>
<protein>
    <submittedName>
        <fullName evidence="4">HTH domain protein</fullName>
    </submittedName>
</protein>
<evidence type="ECO:0000313" key="5">
    <source>
        <dbReference type="Proteomes" id="UP000010420"/>
    </source>
</evidence>
<evidence type="ECO:0000259" key="3">
    <source>
        <dbReference type="PROSITE" id="PS51000"/>
    </source>
</evidence>
<dbReference type="InterPro" id="IPR036388">
    <property type="entry name" value="WH-like_DNA-bd_sf"/>
</dbReference>
<evidence type="ECO:0000256" key="2">
    <source>
        <dbReference type="ARBA" id="ARBA00023163"/>
    </source>
</evidence>
<dbReference type="RefSeq" id="WP_005211579.1">
    <property type="nucleotide sequence ID" value="NZ_KB291618.1"/>
</dbReference>
<dbReference type="SMART" id="SM00420">
    <property type="entry name" value="HTH_DEOR"/>
    <property type="match status" value="1"/>
</dbReference>
<dbReference type="Pfam" id="PF08220">
    <property type="entry name" value="HTH_DeoR"/>
    <property type="match status" value="1"/>
</dbReference>
<dbReference type="eggNOG" id="COG2378">
    <property type="taxonomic scope" value="Bacteria"/>
</dbReference>
<dbReference type="PROSITE" id="PS51000">
    <property type="entry name" value="HTH_DEOR_2"/>
    <property type="match status" value="1"/>
</dbReference>
<dbReference type="AlphaFoldDB" id="L1QK66"/>
<dbReference type="GO" id="GO:0003700">
    <property type="term" value="F:DNA-binding transcription factor activity"/>
    <property type="evidence" value="ECO:0007669"/>
    <property type="project" value="InterPro"/>
</dbReference>